<comment type="caution">
    <text evidence="1">The sequence shown here is derived from an EMBL/GenBank/DDBJ whole genome shotgun (WGS) entry which is preliminary data.</text>
</comment>
<evidence type="ECO:0000313" key="2">
    <source>
        <dbReference type="Proteomes" id="UP001162483"/>
    </source>
</evidence>
<feature type="non-terminal residue" evidence="1">
    <location>
        <position position="1"/>
    </location>
</feature>
<keyword evidence="2" id="KW-1185">Reference proteome</keyword>
<sequence>LHLAQCSQASTSILATAKPRHIHWIARQRSVGHSREHDSTSLESSGGWLSCSCSHLLPICYNTTIS</sequence>
<reference evidence="1" key="1">
    <citation type="submission" date="2023-05" db="EMBL/GenBank/DDBJ databases">
        <authorList>
            <person name="Stuckert A."/>
        </authorList>
    </citation>
    <scope>NUCLEOTIDE SEQUENCE</scope>
</reference>
<gene>
    <name evidence="1" type="ORF">SPARVUS_LOCUS4534921</name>
</gene>
<protein>
    <submittedName>
        <fullName evidence="1">Uncharacterized protein</fullName>
    </submittedName>
</protein>
<proteinExistence type="predicted"/>
<evidence type="ECO:0000313" key="1">
    <source>
        <dbReference type="EMBL" id="CAI9556311.1"/>
    </source>
</evidence>
<organism evidence="1 2">
    <name type="scientific">Staurois parvus</name>
    <dbReference type="NCBI Taxonomy" id="386267"/>
    <lineage>
        <taxon>Eukaryota</taxon>
        <taxon>Metazoa</taxon>
        <taxon>Chordata</taxon>
        <taxon>Craniata</taxon>
        <taxon>Vertebrata</taxon>
        <taxon>Euteleostomi</taxon>
        <taxon>Amphibia</taxon>
        <taxon>Batrachia</taxon>
        <taxon>Anura</taxon>
        <taxon>Neobatrachia</taxon>
        <taxon>Ranoidea</taxon>
        <taxon>Ranidae</taxon>
        <taxon>Staurois</taxon>
    </lineage>
</organism>
<accession>A0ABN9C9G8</accession>
<dbReference type="EMBL" id="CATNWA010008498">
    <property type="protein sequence ID" value="CAI9556311.1"/>
    <property type="molecule type" value="Genomic_DNA"/>
</dbReference>
<dbReference type="Proteomes" id="UP001162483">
    <property type="component" value="Unassembled WGS sequence"/>
</dbReference>
<name>A0ABN9C9G8_9NEOB</name>